<evidence type="ECO:0000259" key="2">
    <source>
        <dbReference type="Pfam" id="PF00483"/>
    </source>
</evidence>
<dbReference type="Gene3D" id="3.90.550.10">
    <property type="entry name" value="Spore Coat Polysaccharide Biosynthesis Protein SpsA, Chain A"/>
    <property type="match status" value="1"/>
</dbReference>
<dbReference type="Pfam" id="PF00483">
    <property type="entry name" value="NTP_transferase"/>
    <property type="match status" value="1"/>
</dbReference>
<dbReference type="WBParaSite" id="snap_masked-unitig_40641-processed-gene-0.0-mRNA-1">
    <property type="protein sequence ID" value="snap_masked-unitig_40641-processed-gene-0.0-mRNA-1"/>
    <property type="gene ID" value="snap_masked-unitig_40641-processed-gene-0.0"/>
</dbReference>
<keyword evidence="3" id="KW-1185">Reference proteome</keyword>
<evidence type="ECO:0000313" key="3">
    <source>
        <dbReference type="Proteomes" id="UP000095280"/>
    </source>
</evidence>
<organism evidence="3 4">
    <name type="scientific">Macrostomum lignano</name>
    <dbReference type="NCBI Taxonomy" id="282301"/>
    <lineage>
        <taxon>Eukaryota</taxon>
        <taxon>Metazoa</taxon>
        <taxon>Spiralia</taxon>
        <taxon>Lophotrochozoa</taxon>
        <taxon>Platyhelminthes</taxon>
        <taxon>Rhabditophora</taxon>
        <taxon>Macrostomorpha</taxon>
        <taxon>Macrostomida</taxon>
        <taxon>Macrostomidae</taxon>
        <taxon>Macrostomum</taxon>
    </lineage>
</organism>
<dbReference type="SUPFAM" id="SSF53448">
    <property type="entry name" value="Nucleotide-diphospho-sugar transferases"/>
    <property type="match status" value="1"/>
</dbReference>
<dbReference type="InterPro" id="IPR005835">
    <property type="entry name" value="NTP_transferase_dom"/>
</dbReference>
<feature type="compositionally biased region" description="Basic residues" evidence="1">
    <location>
        <begin position="1"/>
        <end position="13"/>
    </location>
</feature>
<proteinExistence type="predicted"/>
<dbReference type="AlphaFoldDB" id="A0A1I8JR52"/>
<reference evidence="4" key="1">
    <citation type="submission" date="2016-11" db="UniProtKB">
        <authorList>
            <consortium name="WormBaseParasite"/>
        </authorList>
    </citation>
    <scope>IDENTIFICATION</scope>
</reference>
<dbReference type="InterPro" id="IPR029044">
    <property type="entry name" value="Nucleotide-diphossugar_trans"/>
</dbReference>
<dbReference type="Proteomes" id="UP000095280">
    <property type="component" value="Unplaced"/>
</dbReference>
<dbReference type="PANTHER" id="PTHR22572">
    <property type="entry name" value="SUGAR-1-PHOSPHATE GUANYL TRANSFERASE"/>
    <property type="match status" value="1"/>
</dbReference>
<sequence length="273" mass="31005">GPQSRAHSRRPIHHNPDFPVGNYPLNPPKLRFVNEIFHLPANIYKRWATHNPSGGPAKSTRFRPLSMDQPKPLFSIGGYPIIYHHVEACSKVPGMKEILLIGYYPREQFWPFFRRMPTAIWYQDSLPARVHFPRWGHRGPSTLSNQCSESVHMEKEVFQPLPASTACFAYVTKRFWSQVKSAGASVSPTAVLGPNVSYRSVRQPLVRASACGDCSIVLQGGVIREHACVMFSAVNRHRGQHRRMGPNRGAHGTMRPIRIRINPFAKIKTRLRN</sequence>
<feature type="region of interest" description="Disordered" evidence="1">
    <location>
        <begin position="1"/>
        <end position="20"/>
    </location>
</feature>
<feature type="domain" description="Nucleotidyl transferase" evidence="2">
    <location>
        <begin position="58"/>
        <end position="102"/>
    </location>
</feature>
<accession>A0A1I8JR52</accession>
<evidence type="ECO:0000256" key="1">
    <source>
        <dbReference type="SAM" id="MobiDB-lite"/>
    </source>
</evidence>
<name>A0A1I8JR52_9PLAT</name>
<dbReference type="InterPro" id="IPR050486">
    <property type="entry name" value="Mannose-1P_guanyltransferase"/>
</dbReference>
<evidence type="ECO:0000313" key="4">
    <source>
        <dbReference type="WBParaSite" id="snap_masked-unitig_40641-processed-gene-0.0-mRNA-1"/>
    </source>
</evidence>
<protein>
    <submittedName>
        <fullName evidence="4">NTP_transferase domain-containing protein</fullName>
    </submittedName>
</protein>